<keyword evidence="2" id="KW-0238">DNA-binding</keyword>
<name>A0A0K0F9T3_STRVS</name>
<dbReference type="PANTHER" id="PTHR19303">
    <property type="entry name" value="TRANSPOSON"/>
    <property type="match status" value="1"/>
</dbReference>
<dbReference type="InterPro" id="IPR050863">
    <property type="entry name" value="CenT-Element_Derived"/>
</dbReference>
<feature type="domain" description="HTH CENPB-type" evidence="3">
    <location>
        <begin position="58"/>
        <end position="109"/>
    </location>
</feature>
<dbReference type="InterPro" id="IPR006600">
    <property type="entry name" value="HTH_CenpB_DNA-bd_dom"/>
</dbReference>
<dbReference type="Gene3D" id="1.10.10.60">
    <property type="entry name" value="Homeodomain-like"/>
    <property type="match status" value="1"/>
</dbReference>
<dbReference type="Proteomes" id="UP000035680">
    <property type="component" value="Unassembled WGS sequence"/>
</dbReference>
<accession>A0A0K0F9T3</accession>
<dbReference type="SUPFAM" id="SSF46689">
    <property type="entry name" value="Homeodomain-like"/>
    <property type="match status" value="1"/>
</dbReference>
<dbReference type="PANTHER" id="PTHR19303:SF73">
    <property type="entry name" value="PROTEIN PDC2"/>
    <property type="match status" value="1"/>
</dbReference>
<comment type="subcellular location">
    <subcellularLocation>
        <location evidence="1">Nucleus</location>
    </subcellularLocation>
</comment>
<evidence type="ECO:0000256" key="1">
    <source>
        <dbReference type="ARBA" id="ARBA00004123"/>
    </source>
</evidence>
<evidence type="ECO:0000259" key="3">
    <source>
        <dbReference type="Pfam" id="PF03221"/>
    </source>
</evidence>
<evidence type="ECO:0000313" key="4">
    <source>
        <dbReference type="Proteomes" id="UP000035680"/>
    </source>
</evidence>
<dbReference type="GO" id="GO:0005634">
    <property type="term" value="C:nucleus"/>
    <property type="evidence" value="ECO:0007669"/>
    <property type="project" value="UniProtKB-SubCell"/>
</dbReference>
<evidence type="ECO:0000313" key="5">
    <source>
        <dbReference type="WBParaSite" id="SVE_0558500.1"/>
    </source>
</evidence>
<proteinExistence type="predicted"/>
<evidence type="ECO:0000256" key="2">
    <source>
        <dbReference type="ARBA" id="ARBA00023125"/>
    </source>
</evidence>
<protein>
    <submittedName>
        <fullName evidence="5">HTH CENPB-type domain-containing protein</fullName>
    </submittedName>
</protein>
<organism evidence="4 5">
    <name type="scientific">Strongyloides venezuelensis</name>
    <name type="common">Threadworm</name>
    <dbReference type="NCBI Taxonomy" id="75913"/>
    <lineage>
        <taxon>Eukaryota</taxon>
        <taxon>Metazoa</taxon>
        <taxon>Ecdysozoa</taxon>
        <taxon>Nematoda</taxon>
        <taxon>Chromadorea</taxon>
        <taxon>Rhabditida</taxon>
        <taxon>Tylenchina</taxon>
        <taxon>Panagrolaimomorpha</taxon>
        <taxon>Strongyloidoidea</taxon>
        <taxon>Strongyloididae</taxon>
        <taxon>Strongyloides</taxon>
    </lineage>
</organism>
<sequence length="127" mass="14171">MVPQKRKAYSTEEKLAILEDYSKVGSTAIKKKYGVSKANLSRWKKQKNELVERVADGLRESCIPVSGEVIQNEVIRLHKEALNNGEIVPSDFVASSGFLSRFLKKNDIRNYIISGESSGVPSETIDL</sequence>
<dbReference type="WBParaSite" id="SVE_0558500.1">
    <property type="protein sequence ID" value="SVE_0558500.1"/>
    <property type="gene ID" value="SVE_0558500"/>
</dbReference>
<dbReference type="AlphaFoldDB" id="A0A0K0F9T3"/>
<reference evidence="5" key="2">
    <citation type="submission" date="2015-08" db="UniProtKB">
        <authorList>
            <consortium name="WormBaseParasite"/>
        </authorList>
    </citation>
    <scope>IDENTIFICATION</scope>
</reference>
<keyword evidence="4" id="KW-1185">Reference proteome</keyword>
<dbReference type="GO" id="GO:0003677">
    <property type="term" value="F:DNA binding"/>
    <property type="evidence" value="ECO:0007669"/>
    <property type="project" value="UniProtKB-KW"/>
</dbReference>
<dbReference type="Pfam" id="PF03221">
    <property type="entry name" value="HTH_Tnp_Tc5"/>
    <property type="match status" value="1"/>
</dbReference>
<dbReference type="InterPro" id="IPR009057">
    <property type="entry name" value="Homeodomain-like_sf"/>
</dbReference>
<reference evidence="4" key="1">
    <citation type="submission" date="2014-07" db="EMBL/GenBank/DDBJ databases">
        <authorList>
            <person name="Martin A.A"/>
            <person name="De Silva N."/>
        </authorList>
    </citation>
    <scope>NUCLEOTIDE SEQUENCE</scope>
</reference>